<gene>
    <name evidence="9" type="primary">mnmA</name>
    <name evidence="12" type="ORF">A2675_02990</name>
</gene>
<feature type="active site" description="Cysteine persulfide intermediate" evidence="9">
    <location>
        <position position="200"/>
    </location>
</feature>
<keyword evidence="7" id="KW-1015">Disulfide bond</keyword>
<dbReference type="NCBIfam" id="NF001138">
    <property type="entry name" value="PRK00143.1"/>
    <property type="match status" value="1"/>
</dbReference>
<name>A0A1G2S6I8_9BACT</name>
<keyword evidence="4 9" id="KW-0547">Nucleotide-binding</keyword>
<dbReference type="CDD" id="cd01998">
    <property type="entry name" value="MnmA_TRMU-like"/>
    <property type="match status" value="1"/>
</dbReference>
<dbReference type="EC" id="2.8.1.13" evidence="9"/>
<feature type="site" description="Interaction with tRNA" evidence="9">
    <location>
        <position position="343"/>
    </location>
</feature>
<evidence type="ECO:0000256" key="8">
    <source>
        <dbReference type="ARBA" id="ARBA00051542"/>
    </source>
</evidence>
<comment type="similarity">
    <text evidence="9">Belongs to the MnmA/TRMU family.</text>
</comment>
<feature type="domain" description="tRNA-specific 2-thiouridylase MnmA-like C-terminal" evidence="10">
    <location>
        <begin position="286"/>
        <end position="359"/>
    </location>
</feature>
<feature type="region of interest" description="Interaction with target base in tRNA" evidence="9">
    <location>
        <begin position="99"/>
        <end position="101"/>
    </location>
</feature>
<dbReference type="HAMAP" id="MF_00144">
    <property type="entry name" value="tRNA_thiouridyl_MnmA"/>
    <property type="match status" value="1"/>
</dbReference>
<organism evidence="12 13">
    <name type="scientific">Candidatus Yonathbacteria bacterium RIFCSPHIGHO2_01_FULL_51_10</name>
    <dbReference type="NCBI Taxonomy" id="1802723"/>
    <lineage>
        <taxon>Bacteria</taxon>
        <taxon>Candidatus Yonathiibacteriota</taxon>
    </lineage>
</organism>
<evidence type="ECO:0000256" key="9">
    <source>
        <dbReference type="HAMAP-Rule" id="MF_00144"/>
    </source>
</evidence>
<feature type="site" description="Interaction with tRNA" evidence="9">
    <location>
        <position position="129"/>
    </location>
</feature>
<evidence type="ECO:0000256" key="4">
    <source>
        <dbReference type="ARBA" id="ARBA00022741"/>
    </source>
</evidence>
<dbReference type="InterPro" id="IPR004506">
    <property type="entry name" value="MnmA-like"/>
</dbReference>
<evidence type="ECO:0000256" key="2">
    <source>
        <dbReference type="ARBA" id="ARBA00022679"/>
    </source>
</evidence>
<keyword evidence="3 9" id="KW-0819">tRNA processing</keyword>
<feature type="active site" description="Nucleophile" evidence="9">
    <location>
        <position position="104"/>
    </location>
</feature>
<evidence type="ECO:0000256" key="5">
    <source>
        <dbReference type="ARBA" id="ARBA00022840"/>
    </source>
</evidence>
<comment type="function">
    <text evidence="9">Catalyzes the 2-thiolation of uridine at the wobble position (U34) of tRNA, leading to the formation of s(2)U34.</text>
</comment>
<evidence type="ECO:0000313" key="13">
    <source>
        <dbReference type="Proteomes" id="UP000176997"/>
    </source>
</evidence>
<evidence type="ECO:0000313" key="12">
    <source>
        <dbReference type="EMBL" id="OHA80705.1"/>
    </source>
</evidence>
<dbReference type="Pfam" id="PF20258">
    <property type="entry name" value="tRNA_Me_trans_C"/>
    <property type="match status" value="1"/>
</dbReference>
<reference evidence="12 13" key="1">
    <citation type="journal article" date="2016" name="Nat. Commun.">
        <title>Thousands of microbial genomes shed light on interconnected biogeochemical processes in an aquifer system.</title>
        <authorList>
            <person name="Anantharaman K."/>
            <person name="Brown C.T."/>
            <person name="Hug L.A."/>
            <person name="Sharon I."/>
            <person name="Castelle C.J."/>
            <person name="Probst A.J."/>
            <person name="Thomas B.C."/>
            <person name="Singh A."/>
            <person name="Wilkins M.J."/>
            <person name="Karaoz U."/>
            <person name="Brodie E.L."/>
            <person name="Williams K.H."/>
            <person name="Hubbard S.S."/>
            <person name="Banfield J.F."/>
        </authorList>
    </citation>
    <scope>NUCLEOTIDE SEQUENCE [LARGE SCALE GENOMIC DNA]</scope>
</reference>
<comment type="subcellular location">
    <subcellularLocation>
        <location evidence="9">Cytoplasm</location>
    </subcellularLocation>
</comment>
<comment type="caution">
    <text evidence="12">The sequence shown here is derived from an EMBL/GenBank/DDBJ whole genome shotgun (WGS) entry which is preliminary data.</text>
</comment>
<evidence type="ECO:0000259" key="11">
    <source>
        <dbReference type="Pfam" id="PF20259"/>
    </source>
</evidence>
<dbReference type="Proteomes" id="UP000176997">
    <property type="component" value="Unassembled WGS sequence"/>
</dbReference>
<dbReference type="Gene3D" id="3.40.50.620">
    <property type="entry name" value="HUPs"/>
    <property type="match status" value="1"/>
</dbReference>
<comment type="catalytic activity">
    <reaction evidence="8 9">
        <text>S-sulfanyl-L-cysteinyl-[protein] + uridine(34) in tRNA + AH2 + ATP = 2-thiouridine(34) in tRNA + L-cysteinyl-[protein] + A + AMP + diphosphate + H(+)</text>
        <dbReference type="Rhea" id="RHEA:47032"/>
        <dbReference type="Rhea" id="RHEA-COMP:10131"/>
        <dbReference type="Rhea" id="RHEA-COMP:11726"/>
        <dbReference type="Rhea" id="RHEA-COMP:11727"/>
        <dbReference type="Rhea" id="RHEA-COMP:11728"/>
        <dbReference type="ChEBI" id="CHEBI:13193"/>
        <dbReference type="ChEBI" id="CHEBI:15378"/>
        <dbReference type="ChEBI" id="CHEBI:17499"/>
        <dbReference type="ChEBI" id="CHEBI:29950"/>
        <dbReference type="ChEBI" id="CHEBI:30616"/>
        <dbReference type="ChEBI" id="CHEBI:33019"/>
        <dbReference type="ChEBI" id="CHEBI:61963"/>
        <dbReference type="ChEBI" id="CHEBI:65315"/>
        <dbReference type="ChEBI" id="CHEBI:87170"/>
        <dbReference type="ChEBI" id="CHEBI:456215"/>
        <dbReference type="EC" id="2.8.1.13"/>
    </reaction>
</comment>
<comment type="caution">
    <text evidence="9">Lacks conserved residue(s) required for the propagation of feature annotation.</text>
</comment>
<dbReference type="SUPFAM" id="SSF52402">
    <property type="entry name" value="Adenine nucleotide alpha hydrolases-like"/>
    <property type="match status" value="1"/>
</dbReference>
<feature type="binding site" evidence="9">
    <location>
        <position position="128"/>
    </location>
    <ligand>
        <name>ATP</name>
        <dbReference type="ChEBI" id="CHEBI:30616"/>
    </ligand>
</feature>
<dbReference type="AlphaFoldDB" id="A0A1G2S6I8"/>
<dbReference type="Gene3D" id="2.30.30.280">
    <property type="entry name" value="Adenine nucleotide alpha hydrolases-like domains"/>
    <property type="match status" value="1"/>
</dbReference>
<dbReference type="GO" id="GO:0000049">
    <property type="term" value="F:tRNA binding"/>
    <property type="evidence" value="ECO:0007669"/>
    <property type="project" value="UniProtKB-KW"/>
</dbReference>
<evidence type="ECO:0000256" key="1">
    <source>
        <dbReference type="ARBA" id="ARBA00022555"/>
    </source>
</evidence>
<sequence length="360" mass="39326">MSQVPTRKKGVAFVGLSGGVDSSVAAALLKRDGYTVVGVFMKTWSPDFLPCTWKEERIDAMRVAAHLDIPFLTFDLEEVYRQGVAESMINSYKAGQTPNPDVLCNREVKFGAFFKRARALGADYVATGHYARVQAKGTATELLAGVDPAKDQSYFLWTLGQEELSRTLFPVGGFTKDAIRAIARHEGLPTAEKKDSQGVCFLGQLDMKDFLSHYIKTESGPVIDTTGAVIGTHRGALLYTLGERHGFTITQKTAQEAPYYIVGKDVGTNTVMVSHEQPIGGTAGSNKVLLAEINWISDLPQEGREYHAQVRYHGEQIPCRIDVTGKESARVVFSQSHLVAPGQSVVLYDDMRCMGGGVVK</sequence>
<dbReference type="InterPro" id="IPR046884">
    <property type="entry name" value="MnmA-like_central"/>
</dbReference>
<dbReference type="InterPro" id="IPR023382">
    <property type="entry name" value="MnmA-like_central_sf"/>
</dbReference>
<keyword evidence="6 9" id="KW-0694">RNA-binding</keyword>
<dbReference type="NCBIfam" id="TIGR00420">
    <property type="entry name" value="trmU"/>
    <property type="match status" value="1"/>
</dbReference>
<dbReference type="STRING" id="1802723.A2675_02990"/>
<protein>
    <recommendedName>
        <fullName evidence="9">tRNA-specific 2-thiouridylase MnmA</fullName>
        <ecNumber evidence="9">2.8.1.13</ecNumber>
    </recommendedName>
</protein>
<dbReference type="Pfam" id="PF03054">
    <property type="entry name" value="tRNA_Me_trans"/>
    <property type="match status" value="1"/>
</dbReference>
<dbReference type="GO" id="GO:0005737">
    <property type="term" value="C:cytoplasm"/>
    <property type="evidence" value="ECO:0007669"/>
    <property type="project" value="UniProtKB-SubCell"/>
</dbReference>
<dbReference type="PANTHER" id="PTHR11933">
    <property type="entry name" value="TRNA 5-METHYLAMINOMETHYL-2-THIOURIDYLATE -METHYLTRANSFERASE"/>
    <property type="match status" value="1"/>
</dbReference>
<evidence type="ECO:0000256" key="7">
    <source>
        <dbReference type="ARBA" id="ARBA00023157"/>
    </source>
</evidence>
<dbReference type="Gene3D" id="2.40.30.10">
    <property type="entry name" value="Translation factors"/>
    <property type="match status" value="1"/>
</dbReference>
<feature type="binding site" evidence="9">
    <location>
        <begin position="15"/>
        <end position="22"/>
    </location>
    <ligand>
        <name>ATP</name>
        <dbReference type="ChEBI" id="CHEBI:30616"/>
    </ligand>
</feature>
<dbReference type="GO" id="GO:0002143">
    <property type="term" value="P:tRNA wobble position uridine thiolation"/>
    <property type="evidence" value="ECO:0007669"/>
    <property type="project" value="TreeGrafter"/>
</dbReference>
<dbReference type="InterPro" id="IPR014729">
    <property type="entry name" value="Rossmann-like_a/b/a_fold"/>
</dbReference>
<proteinExistence type="inferred from homology"/>
<feature type="binding site" evidence="9">
    <location>
        <position position="41"/>
    </location>
    <ligand>
        <name>ATP</name>
        <dbReference type="ChEBI" id="CHEBI:30616"/>
    </ligand>
</feature>
<evidence type="ECO:0000256" key="6">
    <source>
        <dbReference type="ARBA" id="ARBA00022884"/>
    </source>
</evidence>
<dbReference type="InterPro" id="IPR046885">
    <property type="entry name" value="MnmA-like_C"/>
</dbReference>
<dbReference type="EMBL" id="MHUS01000020">
    <property type="protein sequence ID" value="OHA80705.1"/>
    <property type="molecule type" value="Genomic_DNA"/>
</dbReference>
<dbReference type="GO" id="GO:0005524">
    <property type="term" value="F:ATP binding"/>
    <property type="evidence" value="ECO:0007669"/>
    <property type="project" value="UniProtKB-KW"/>
</dbReference>
<feature type="region of interest" description="Interaction with tRNA" evidence="9">
    <location>
        <begin position="150"/>
        <end position="152"/>
    </location>
</feature>
<keyword evidence="9" id="KW-0963">Cytoplasm</keyword>
<keyword evidence="5 9" id="KW-0067">ATP-binding</keyword>
<dbReference type="GO" id="GO:0103016">
    <property type="term" value="F:tRNA-uridine 2-sulfurtransferase activity"/>
    <property type="evidence" value="ECO:0007669"/>
    <property type="project" value="UniProtKB-EC"/>
</dbReference>
<keyword evidence="1 9" id="KW-0820">tRNA-binding</keyword>
<dbReference type="PANTHER" id="PTHR11933:SF5">
    <property type="entry name" value="MITOCHONDRIAL TRNA-SPECIFIC 2-THIOURIDYLASE 1"/>
    <property type="match status" value="1"/>
</dbReference>
<accession>A0A1G2S6I8</accession>
<feature type="domain" description="tRNA-specific 2-thiouridylase MnmA-like central" evidence="11">
    <location>
        <begin position="208"/>
        <end position="275"/>
    </location>
</feature>
<evidence type="ECO:0000259" key="10">
    <source>
        <dbReference type="Pfam" id="PF20258"/>
    </source>
</evidence>
<keyword evidence="2 9" id="KW-0808">Transferase</keyword>
<feature type="region of interest" description="Interaction with tRNA" evidence="9">
    <location>
        <begin position="311"/>
        <end position="312"/>
    </location>
</feature>
<evidence type="ECO:0000256" key="3">
    <source>
        <dbReference type="ARBA" id="ARBA00022694"/>
    </source>
</evidence>
<dbReference type="Pfam" id="PF20259">
    <property type="entry name" value="tRNA_Me_trans_M"/>
    <property type="match status" value="1"/>
</dbReference>